<dbReference type="PANTHER" id="PTHR33048">
    <property type="entry name" value="PTH11-LIKE INTEGRAL MEMBRANE PROTEIN (AFU_ORTHOLOGUE AFUA_5G11245)"/>
    <property type="match status" value="1"/>
</dbReference>
<evidence type="ECO:0000256" key="5">
    <source>
        <dbReference type="ARBA" id="ARBA00038359"/>
    </source>
</evidence>
<proteinExistence type="inferred from homology"/>
<comment type="subcellular location">
    <subcellularLocation>
        <location evidence="1">Membrane</location>
        <topology evidence="1">Multi-pass membrane protein</topology>
    </subcellularLocation>
</comment>
<dbReference type="InterPro" id="IPR049326">
    <property type="entry name" value="Rhodopsin_dom_fungi"/>
</dbReference>
<dbReference type="Proteomes" id="UP000248423">
    <property type="component" value="Unassembled WGS sequence"/>
</dbReference>
<feature type="transmembrane region" description="Helical" evidence="6">
    <location>
        <begin position="44"/>
        <end position="66"/>
    </location>
</feature>
<organism evidence="8 9">
    <name type="scientific">Aspergillus sclerotiicarbonarius (strain CBS 121057 / IBT 28362)</name>
    <dbReference type="NCBI Taxonomy" id="1448318"/>
    <lineage>
        <taxon>Eukaryota</taxon>
        <taxon>Fungi</taxon>
        <taxon>Dikarya</taxon>
        <taxon>Ascomycota</taxon>
        <taxon>Pezizomycotina</taxon>
        <taxon>Eurotiomycetes</taxon>
        <taxon>Eurotiomycetidae</taxon>
        <taxon>Eurotiales</taxon>
        <taxon>Aspergillaceae</taxon>
        <taxon>Aspergillus</taxon>
        <taxon>Aspergillus subgen. Circumdati</taxon>
    </lineage>
</organism>
<evidence type="ECO:0000256" key="3">
    <source>
        <dbReference type="ARBA" id="ARBA00022989"/>
    </source>
</evidence>
<feature type="transmembrane region" description="Helical" evidence="6">
    <location>
        <begin position="122"/>
        <end position="143"/>
    </location>
</feature>
<keyword evidence="4 6" id="KW-0472">Membrane</keyword>
<evidence type="ECO:0000259" key="7">
    <source>
        <dbReference type="Pfam" id="PF20684"/>
    </source>
</evidence>
<feature type="transmembrane region" description="Helical" evidence="6">
    <location>
        <begin position="168"/>
        <end position="191"/>
    </location>
</feature>
<feature type="transmembrane region" description="Helical" evidence="6">
    <location>
        <begin position="244"/>
        <end position="266"/>
    </location>
</feature>
<evidence type="ECO:0000256" key="1">
    <source>
        <dbReference type="ARBA" id="ARBA00004141"/>
    </source>
</evidence>
<evidence type="ECO:0000313" key="8">
    <source>
        <dbReference type="EMBL" id="PYI07739.1"/>
    </source>
</evidence>
<dbReference type="PANTHER" id="PTHR33048:SF155">
    <property type="entry name" value="INTEGRAL MEMBRANE PROTEIN"/>
    <property type="match status" value="1"/>
</dbReference>
<evidence type="ECO:0000256" key="2">
    <source>
        <dbReference type="ARBA" id="ARBA00022692"/>
    </source>
</evidence>
<feature type="transmembrane region" description="Helical" evidence="6">
    <location>
        <begin position="86"/>
        <end position="110"/>
    </location>
</feature>
<keyword evidence="3 6" id="KW-1133">Transmembrane helix</keyword>
<keyword evidence="2 6" id="KW-0812">Transmembrane</keyword>
<feature type="domain" description="Rhodopsin" evidence="7">
    <location>
        <begin position="28"/>
        <end position="266"/>
    </location>
</feature>
<dbReference type="EMBL" id="KZ826339">
    <property type="protein sequence ID" value="PYI07739.1"/>
    <property type="molecule type" value="Genomic_DNA"/>
</dbReference>
<evidence type="ECO:0000256" key="6">
    <source>
        <dbReference type="SAM" id="Phobius"/>
    </source>
</evidence>
<feature type="transmembrane region" description="Helical" evidence="6">
    <location>
        <begin position="12"/>
        <end position="32"/>
    </location>
</feature>
<dbReference type="STRING" id="1448318.A0A319EZ57"/>
<reference evidence="8 9" key="1">
    <citation type="submission" date="2018-02" db="EMBL/GenBank/DDBJ databases">
        <title>The genomes of Aspergillus section Nigri reveals drivers in fungal speciation.</title>
        <authorList>
            <consortium name="DOE Joint Genome Institute"/>
            <person name="Vesth T.C."/>
            <person name="Nybo J."/>
            <person name="Theobald S."/>
            <person name="Brandl J."/>
            <person name="Frisvad J.C."/>
            <person name="Nielsen K.F."/>
            <person name="Lyhne E.K."/>
            <person name="Kogle M.E."/>
            <person name="Kuo A."/>
            <person name="Riley R."/>
            <person name="Clum A."/>
            <person name="Nolan M."/>
            <person name="Lipzen A."/>
            <person name="Salamov A."/>
            <person name="Henrissat B."/>
            <person name="Wiebenga A."/>
            <person name="De vries R.P."/>
            <person name="Grigoriev I.V."/>
            <person name="Mortensen U.H."/>
            <person name="Andersen M.R."/>
            <person name="Baker S.E."/>
        </authorList>
    </citation>
    <scope>NUCLEOTIDE SEQUENCE [LARGE SCALE GENOMIC DNA]</scope>
    <source>
        <strain evidence="8 9">CBS 121057</strain>
    </source>
</reference>
<dbReference type="OrthoDB" id="5429740at2759"/>
<name>A0A319EZ57_ASPSB</name>
<protein>
    <recommendedName>
        <fullName evidence="7">Rhodopsin domain-containing protein</fullName>
    </recommendedName>
</protein>
<feature type="transmembrane region" description="Helical" evidence="6">
    <location>
        <begin position="203"/>
        <end position="224"/>
    </location>
</feature>
<evidence type="ECO:0000256" key="4">
    <source>
        <dbReference type="ARBA" id="ARBA00023136"/>
    </source>
</evidence>
<evidence type="ECO:0000313" key="9">
    <source>
        <dbReference type="Proteomes" id="UP000248423"/>
    </source>
</evidence>
<dbReference type="Pfam" id="PF20684">
    <property type="entry name" value="Fung_rhodopsin"/>
    <property type="match status" value="1"/>
</dbReference>
<keyword evidence="9" id="KW-1185">Reference proteome</keyword>
<dbReference type="VEuPathDB" id="FungiDB:BO78DRAFT_406280"/>
<dbReference type="GO" id="GO:0016020">
    <property type="term" value="C:membrane"/>
    <property type="evidence" value="ECO:0007669"/>
    <property type="project" value="UniProtKB-SubCell"/>
</dbReference>
<dbReference type="InterPro" id="IPR052337">
    <property type="entry name" value="SAT4-like"/>
</dbReference>
<gene>
    <name evidence="8" type="ORF">BO78DRAFT_406280</name>
</gene>
<comment type="similarity">
    <text evidence="5">Belongs to the SAT4 family.</text>
</comment>
<accession>A0A319EZ57</accession>
<dbReference type="AlphaFoldDB" id="A0A319EZ57"/>
<sequence length="348" mass="38979">MAASYNAGPYILGVNWIAAGVAVLIVLLRLIAKRRVRNVAWDDAVMIFALMLGLASSVLITISIYHGYGKHVQDIDPSDRLFAMKIYTIFQCVSILSTGTGRVAFVLYLLPIFRQQYITRHLLWFLFALQLITNYVSPVTVLAQCKDVNVLWDPTVQTQCWNEKVSIAYSYVQCSINTATDLYLATFPVYTFWNLNLKRRTKAILIILLSLGLVAMIASIMRALYLPSLSNLGDRTAATNRLTIWALLECYIVITTASIPCIRSLVMDSVRHIISSSRAGSARDADSKRTKQSTWGDYAPSWNYPPGGEDLEGRRHILSDVELVRVDYGRASKLMEVSVAAEAIPKWI</sequence>